<dbReference type="VEuPathDB" id="FungiDB:TRICI_003142"/>
<protein>
    <recommendedName>
        <fullName evidence="4">ASST-domain-containing protein</fullName>
    </recommendedName>
</protein>
<comment type="caution">
    <text evidence="2">The sequence shown here is derived from an EMBL/GenBank/DDBJ whole genome shotgun (WGS) entry which is preliminary data.</text>
</comment>
<dbReference type="SUPFAM" id="SSF50998">
    <property type="entry name" value="Quinoprotein alcohol dehydrogenase-like"/>
    <property type="match status" value="1"/>
</dbReference>
<dbReference type="InterPro" id="IPR011047">
    <property type="entry name" value="Quinoprotein_ADH-like_sf"/>
</dbReference>
<proteinExistence type="predicted"/>
<dbReference type="PANTHER" id="PTHR35340">
    <property type="entry name" value="PQQ ENZYME REPEAT PROTEIN-RELATED"/>
    <property type="match status" value="1"/>
</dbReference>
<dbReference type="OrthoDB" id="5427350at2759"/>
<organism evidence="2 3">
    <name type="scientific">Trichomonascus ciferrii</name>
    <dbReference type="NCBI Taxonomy" id="44093"/>
    <lineage>
        <taxon>Eukaryota</taxon>
        <taxon>Fungi</taxon>
        <taxon>Dikarya</taxon>
        <taxon>Ascomycota</taxon>
        <taxon>Saccharomycotina</taxon>
        <taxon>Dipodascomycetes</taxon>
        <taxon>Dipodascales</taxon>
        <taxon>Trichomonascaceae</taxon>
        <taxon>Trichomonascus</taxon>
        <taxon>Trichomonascus ciferrii complex</taxon>
    </lineage>
</organism>
<accession>A0A642V4R0</accession>
<dbReference type="Pfam" id="PF14269">
    <property type="entry name" value="Arylsulfotran_2"/>
    <property type="match status" value="1"/>
</dbReference>
<keyword evidence="1" id="KW-0732">Signal</keyword>
<evidence type="ECO:0000256" key="1">
    <source>
        <dbReference type="SAM" id="SignalP"/>
    </source>
</evidence>
<sequence length="511" mass="56869">MLFPTLSIFLGLAWANGQFKSRPDLAPPVLNITIPATSDTAEGLLFFAPSGYYPPATNHGPAQEGPYIFTQDGDLVWSGFGYAPPGSENFRVQKFKGQDVLTIFQGSHNSPMGHGHGHSTIFNNRYQAIKRVHGAGHELADHHEFLIFNDTTAIFTVYDPEQRDLTPYGATSQSQNWILNNKVQKVDVNTNKLLWEWHSLDHVDPADTNLTLNEGHAGLGTNSSQAWHYFYMNAADVNPEQNTYLFSARSMCSIFKVDGATGKPIWRLGGKNSDFQLGEGVDFCWQHDTRFLKSFQGHKTQGTKEIISFFDNSAHENLTGGDDLTTRPYSEGKVVEIDTAQHTATLLASFRVPEDLSVRSQGNNQILENDNAFINWGYKGYISEHKPDGTPIFFAHLGSGALGKGIQNYRAFRFNWHATPIEDPALVAFQTESGTEIYVSWNGDTETKTWKFYDQHQTLLGETSRTGFETNLTVSSHPDFITAQAFDQNGSRLVTSPPTKPVAFAAPLNFQ</sequence>
<feature type="signal peptide" evidence="1">
    <location>
        <begin position="1"/>
        <end position="15"/>
    </location>
</feature>
<evidence type="ECO:0008006" key="4">
    <source>
        <dbReference type="Google" id="ProtNLM"/>
    </source>
</evidence>
<dbReference type="InterPro" id="IPR053143">
    <property type="entry name" value="Arylsulfate_ST"/>
</dbReference>
<dbReference type="Proteomes" id="UP000761534">
    <property type="component" value="Unassembled WGS sequence"/>
</dbReference>
<dbReference type="PANTHER" id="PTHR35340:SF9">
    <property type="entry name" value="ASST-DOMAIN-CONTAINING PROTEIN"/>
    <property type="match status" value="1"/>
</dbReference>
<evidence type="ECO:0000313" key="2">
    <source>
        <dbReference type="EMBL" id="KAA8913684.1"/>
    </source>
</evidence>
<evidence type="ECO:0000313" key="3">
    <source>
        <dbReference type="Proteomes" id="UP000761534"/>
    </source>
</evidence>
<gene>
    <name evidence="2" type="ORF">TRICI_003142</name>
</gene>
<dbReference type="InterPro" id="IPR039535">
    <property type="entry name" value="ASST-like"/>
</dbReference>
<keyword evidence="3" id="KW-1185">Reference proteome</keyword>
<feature type="chain" id="PRO_5024980113" description="ASST-domain-containing protein" evidence="1">
    <location>
        <begin position="16"/>
        <end position="511"/>
    </location>
</feature>
<dbReference type="AlphaFoldDB" id="A0A642V4R0"/>
<dbReference type="EMBL" id="SWFS01000222">
    <property type="protein sequence ID" value="KAA8913684.1"/>
    <property type="molecule type" value="Genomic_DNA"/>
</dbReference>
<reference evidence="2" key="1">
    <citation type="journal article" date="2019" name="G3 (Bethesda)">
        <title>Genome Assemblies of Two Rare Opportunistic Yeast Pathogens: Diutina rugosa (syn. Candida rugosa) and Trichomonascus ciferrii (syn. Candida ciferrii).</title>
        <authorList>
            <person name="Mixao V."/>
            <person name="Saus E."/>
            <person name="Hansen A.P."/>
            <person name="Lass-Florl C."/>
            <person name="Gabaldon T."/>
        </authorList>
    </citation>
    <scope>NUCLEOTIDE SEQUENCE</scope>
    <source>
        <strain evidence="2">CBS 4856</strain>
    </source>
</reference>
<name>A0A642V4R0_9ASCO</name>